<comment type="caution">
    <text evidence="10">The sequence shown here is derived from an EMBL/GenBank/DDBJ whole genome shotgun (WGS) entry which is preliminary data.</text>
</comment>
<dbReference type="PANTHER" id="PTHR21716:SF53">
    <property type="entry name" value="PERMEASE PERM-RELATED"/>
    <property type="match status" value="1"/>
</dbReference>
<comment type="subcellular location">
    <subcellularLocation>
        <location evidence="1">Cell membrane</location>
        <topology evidence="1">Multi-pass membrane protein</topology>
    </subcellularLocation>
</comment>
<organism evidence="10 11">
    <name type="scientific">[Clostridium] methylpentosum DSM 5476</name>
    <dbReference type="NCBI Taxonomy" id="537013"/>
    <lineage>
        <taxon>Bacteria</taxon>
        <taxon>Bacillati</taxon>
        <taxon>Bacillota</taxon>
        <taxon>Clostridia</taxon>
        <taxon>Eubacteriales</taxon>
        <taxon>Oscillospiraceae</taxon>
        <taxon>Oscillospiraceae incertae sedis</taxon>
    </lineage>
</organism>
<evidence type="ECO:0000256" key="3">
    <source>
        <dbReference type="ARBA" id="ARBA00022448"/>
    </source>
</evidence>
<evidence type="ECO:0000256" key="4">
    <source>
        <dbReference type="ARBA" id="ARBA00022475"/>
    </source>
</evidence>
<comment type="similarity">
    <text evidence="2">Belongs to the autoinducer-2 exporter (AI-2E) (TC 2.A.86) family.</text>
</comment>
<evidence type="ECO:0000313" key="10">
    <source>
        <dbReference type="EMBL" id="EEG31670.1"/>
    </source>
</evidence>
<evidence type="ECO:0000256" key="9">
    <source>
        <dbReference type="SAM" id="Phobius"/>
    </source>
</evidence>
<proteinExistence type="inferred from homology"/>
<keyword evidence="3" id="KW-0813">Transport</keyword>
<dbReference type="STRING" id="537013.CLOSTMETH_00705"/>
<feature type="region of interest" description="Disordered" evidence="8">
    <location>
        <begin position="375"/>
        <end position="405"/>
    </location>
</feature>
<feature type="transmembrane region" description="Helical" evidence="9">
    <location>
        <begin position="170"/>
        <end position="192"/>
    </location>
</feature>
<dbReference type="Pfam" id="PF01594">
    <property type="entry name" value="AI-2E_transport"/>
    <property type="match status" value="1"/>
</dbReference>
<evidence type="ECO:0000256" key="5">
    <source>
        <dbReference type="ARBA" id="ARBA00022692"/>
    </source>
</evidence>
<feature type="transmembrane region" description="Helical" evidence="9">
    <location>
        <begin position="79"/>
        <end position="103"/>
    </location>
</feature>
<feature type="transmembrane region" description="Helical" evidence="9">
    <location>
        <begin position="239"/>
        <end position="268"/>
    </location>
</feature>
<feature type="transmembrane region" description="Helical" evidence="9">
    <location>
        <begin position="32"/>
        <end position="58"/>
    </location>
</feature>
<evidence type="ECO:0000256" key="2">
    <source>
        <dbReference type="ARBA" id="ARBA00009773"/>
    </source>
</evidence>
<evidence type="ECO:0000313" key="11">
    <source>
        <dbReference type="Proteomes" id="UP000003340"/>
    </source>
</evidence>
<evidence type="ECO:0008006" key="12">
    <source>
        <dbReference type="Google" id="ProtNLM"/>
    </source>
</evidence>
<evidence type="ECO:0000256" key="7">
    <source>
        <dbReference type="ARBA" id="ARBA00023136"/>
    </source>
</evidence>
<dbReference type="GO" id="GO:0005886">
    <property type="term" value="C:plasma membrane"/>
    <property type="evidence" value="ECO:0007669"/>
    <property type="project" value="UniProtKB-SubCell"/>
</dbReference>
<sequence>MFKTDWKVWLTRFVFGAALIAVYKTFDDFSGIASAFGTITSLLAPFFYGAVIAFLLYLPSRKLEGLIKKTNNKFLQKRARSISVLSALVLFIALLAVLLLLFIPGMYKNIVSFANSIPGYLNDAYNFITQYAEGADWLSNILKNIQSQLTFDNIMGWVQAADIGTYAKGITSFIGVVVNLFLGIILSIYMLIDRASIKRNLNRVVVLALKPRRAKNLGALLSRIADVLYSFLYGQALDALFVGIVTGIILAVIQVPNAAVLGLIYGLFSLIPYFGAMFGVLTVCLLTFLSGGFTKLILAFVLITILQWIDGNIINPKIIGNAIGIKPLYVIFGVTLFGGLFGIVGMLIGPPLMAIIIELVQEFVGDRERVKAVKEGLETGDPEVDPDENPDLYVKSLSDDESHES</sequence>
<dbReference type="HOGENOM" id="CLU_031275_2_0_9"/>
<keyword evidence="7 9" id="KW-0472">Membrane</keyword>
<protein>
    <recommendedName>
        <fullName evidence="12">ATP synthase F0, A subunit</fullName>
    </recommendedName>
</protein>
<feature type="compositionally biased region" description="Acidic residues" evidence="8">
    <location>
        <begin position="378"/>
        <end position="390"/>
    </location>
</feature>
<dbReference type="PANTHER" id="PTHR21716">
    <property type="entry name" value="TRANSMEMBRANE PROTEIN"/>
    <property type="match status" value="1"/>
</dbReference>
<dbReference type="Proteomes" id="UP000003340">
    <property type="component" value="Unassembled WGS sequence"/>
</dbReference>
<feature type="transmembrane region" description="Helical" evidence="9">
    <location>
        <begin position="9"/>
        <end position="26"/>
    </location>
</feature>
<dbReference type="eggNOG" id="COG0628">
    <property type="taxonomic scope" value="Bacteria"/>
</dbReference>
<evidence type="ECO:0000256" key="8">
    <source>
        <dbReference type="SAM" id="MobiDB-lite"/>
    </source>
</evidence>
<keyword evidence="4" id="KW-1003">Cell membrane</keyword>
<accession>C0EA51</accession>
<evidence type="ECO:0000256" key="1">
    <source>
        <dbReference type="ARBA" id="ARBA00004651"/>
    </source>
</evidence>
<feature type="transmembrane region" description="Helical" evidence="9">
    <location>
        <begin position="280"/>
        <end position="309"/>
    </location>
</feature>
<dbReference type="AlphaFoldDB" id="C0EA51"/>
<gene>
    <name evidence="10" type="ORF">CLOSTMETH_00705</name>
</gene>
<name>C0EA51_9FIRM</name>
<keyword evidence="6 9" id="KW-1133">Transmembrane helix</keyword>
<reference evidence="10 11" key="1">
    <citation type="submission" date="2009-01" db="EMBL/GenBank/DDBJ databases">
        <authorList>
            <person name="Fulton L."/>
            <person name="Clifton S."/>
            <person name="Fulton B."/>
            <person name="Xu J."/>
            <person name="Minx P."/>
            <person name="Pepin K.H."/>
            <person name="Johnson M."/>
            <person name="Bhonagiri V."/>
            <person name="Nash W.E."/>
            <person name="Mardis E.R."/>
            <person name="Wilson R.K."/>
        </authorList>
    </citation>
    <scope>NUCLEOTIDE SEQUENCE [LARGE SCALE GENOMIC DNA]</scope>
    <source>
        <strain evidence="10 11">DSM 5476</strain>
    </source>
</reference>
<feature type="transmembrane region" description="Helical" evidence="9">
    <location>
        <begin position="329"/>
        <end position="349"/>
    </location>
</feature>
<keyword evidence="11" id="KW-1185">Reference proteome</keyword>
<evidence type="ECO:0000256" key="6">
    <source>
        <dbReference type="ARBA" id="ARBA00022989"/>
    </source>
</evidence>
<dbReference type="EMBL" id="ACEC01000026">
    <property type="protein sequence ID" value="EEG31670.1"/>
    <property type="molecule type" value="Genomic_DNA"/>
</dbReference>
<dbReference type="InterPro" id="IPR002549">
    <property type="entry name" value="AI-2E-like"/>
</dbReference>
<reference evidence="10 11" key="2">
    <citation type="submission" date="2009-02" db="EMBL/GenBank/DDBJ databases">
        <title>Draft genome sequence of Clostridium methylpentosum (DSM 5476).</title>
        <authorList>
            <person name="Sudarsanam P."/>
            <person name="Ley R."/>
            <person name="Guruge J."/>
            <person name="Turnbaugh P.J."/>
            <person name="Mahowald M."/>
            <person name="Liep D."/>
            <person name="Gordon J."/>
        </authorList>
    </citation>
    <scope>NUCLEOTIDE SEQUENCE [LARGE SCALE GENOMIC DNA]</scope>
    <source>
        <strain evidence="10 11">DSM 5476</strain>
    </source>
</reference>
<keyword evidence="5 9" id="KW-0812">Transmembrane</keyword>
<dbReference type="GO" id="GO:0055085">
    <property type="term" value="P:transmembrane transport"/>
    <property type="evidence" value="ECO:0007669"/>
    <property type="project" value="TreeGrafter"/>
</dbReference>